<evidence type="ECO:0000256" key="5">
    <source>
        <dbReference type="ARBA" id="ARBA00012588"/>
    </source>
</evidence>
<evidence type="ECO:0000256" key="1">
    <source>
        <dbReference type="ARBA" id="ARBA00001478"/>
    </source>
</evidence>
<dbReference type="NCBIfam" id="NF001901">
    <property type="entry name" value="PRK00654.1-5"/>
    <property type="match status" value="1"/>
</dbReference>
<evidence type="ECO:0000256" key="6">
    <source>
        <dbReference type="ARBA" id="ARBA00019935"/>
    </source>
</evidence>
<evidence type="ECO:0000259" key="13">
    <source>
        <dbReference type="Pfam" id="PF00534"/>
    </source>
</evidence>
<evidence type="ECO:0000256" key="3">
    <source>
        <dbReference type="ARBA" id="ARBA00004964"/>
    </source>
</evidence>
<protein>
    <recommendedName>
        <fullName evidence="6 11">Glycogen synthase</fullName>
        <ecNumber evidence="5 11">2.4.1.21</ecNumber>
    </recommendedName>
    <alternativeName>
        <fullName evidence="10 11">Starch [bacterial glycogen] synthase</fullName>
    </alternativeName>
</protein>
<feature type="region of interest" description="Disordered" evidence="12">
    <location>
        <begin position="1"/>
        <end position="21"/>
    </location>
</feature>
<reference evidence="15 16" key="1">
    <citation type="journal article" date="2021" name="Sci. Rep.">
        <title>Genome analysis of a halophilic bacterium Halomonas malpeensis YU-PRIM-29(T) reveals its exopolysaccharide and pigment producing capabilities.</title>
        <authorList>
            <person name="Athmika"/>
            <person name="Ghate S.D."/>
            <person name="Arun A.B."/>
            <person name="Rao S.S."/>
            <person name="Kumar S.T.A."/>
            <person name="Kandiyil M.K."/>
            <person name="Saptami K."/>
            <person name="Rekha P.D."/>
        </authorList>
    </citation>
    <scope>NUCLEOTIDE SEQUENCE [LARGE SCALE GENOMIC DNA]</scope>
    <source>
        <strain evidence="16">prim 29</strain>
    </source>
</reference>
<dbReference type="EMBL" id="WHVL01000002">
    <property type="protein sequence ID" value="MCB8888892.1"/>
    <property type="molecule type" value="Genomic_DNA"/>
</dbReference>
<evidence type="ECO:0000259" key="14">
    <source>
        <dbReference type="Pfam" id="PF08323"/>
    </source>
</evidence>
<evidence type="ECO:0000313" key="16">
    <source>
        <dbReference type="Proteomes" id="UP001319882"/>
    </source>
</evidence>
<comment type="function">
    <text evidence="2 11">Synthesizes alpha-1,4-glucan chains using ADP-glucose.</text>
</comment>
<dbReference type="Pfam" id="PF08323">
    <property type="entry name" value="Glyco_transf_5"/>
    <property type="match status" value="1"/>
</dbReference>
<evidence type="ECO:0000256" key="9">
    <source>
        <dbReference type="ARBA" id="ARBA00023056"/>
    </source>
</evidence>
<evidence type="ECO:0000256" key="10">
    <source>
        <dbReference type="ARBA" id="ARBA00031722"/>
    </source>
</evidence>
<feature type="binding site" evidence="11">
    <location>
        <position position="94"/>
    </location>
    <ligand>
        <name>ADP-alpha-D-glucose</name>
        <dbReference type="ChEBI" id="CHEBI:57498"/>
    </ligand>
</feature>
<dbReference type="Pfam" id="PF00534">
    <property type="entry name" value="Glycos_transf_1"/>
    <property type="match status" value="1"/>
</dbReference>
<evidence type="ECO:0000313" key="15">
    <source>
        <dbReference type="EMBL" id="MCB8888892.1"/>
    </source>
</evidence>
<comment type="pathway">
    <text evidence="3 11">Glycan biosynthesis; glycogen biosynthesis.</text>
</comment>
<keyword evidence="9 11" id="KW-0320">Glycogen biosynthesis</keyword>
<feature type="domain" description="Starch synthase catalytic" evidence="14">
    <location>
        <begin position="82"/>
        <end position="322"/>
    </location>
</feature>
<dbReference type="Gene3D" id="3.40.50.2000">
    <property type="entry name" value="Glycogen Phosphorylase B"/>
    <property type="match status" value="2"/>
</dbReference>
<dbReference type="Proteomes" id="UP001319882">
    <property type="component" value="Unassembled WGS sequence"/>
</dbReference>
<dbReference type="GO" id="GO:0009011">
    <property type="term" value="F:alpha-1,4-glucan glucosyltransferase (ADP-glucose donor) activity"/>
    <property type="evidence" value="ECO:0007669"/>
    <property type="project" value="UniProtKB-EC"/>
</dbReference>
<dbReference type="SUPFAM" id="SSF53756">
    <property type="entry name" value="UDP-Glycosyltransferase/glycogen phosphorylase"/>
    <property type="match status" value="1"/>
</dbReference>
<dbReference type="NCBIfam" id="TIGR02095">
    <property type="entry name" value="glgA"/>
    <property type="match status" value="1"/>
</dbReference>
<feature type="domain" description="Glycosyl transferase family 1" evidence="13">
    <location>
        <begin position="377"/>
        <end position="516"/>
    </location>
</feature>
<dbReference type="HAMAP" id="MF_00484">
    <property type="entry name" value="Glycogen_synth"/>
    <property type="match status" value="1"/>
</dbReference>
<dbReference type="InterPro" id="IPR013534">
    <property type="entry name" value="Starch_synth_cat_dom"/>
</dbReference>
<evidence type="ECO:0000256" key="8">
    <source>
        <dbReference type="ARBA" id="ARBA00022679"/>
    </source>
</evidence>
<evidence type="ECO:0000256" key="7">
    <source>
        <dbReference type="ARBA" id="ARBA00022676"/>
    </source>
</evidence>
<dbReference type="CDD" id="cd03791">
    <property type="entry name" value="GT5_Glycogen_synthase_DULL1-like"/>
    <property type="match status" value="1"/>
</dbReference>
<comment type="caution">
    <text evidence="15">The sequence shown here is derived from an EMBL/GenBank/DDBJ whole genome shotgun (WGS) entry which is preliminary data.</text>
</comment>
<name>A0ABS8DRE4_9GAMM</name>
<sequence>MDDGVLDGETDSKSASKEPLSKIEKSIVKKTIDNKIKTSFTSSPTANRRNSTSCSVSKSIDSALGRLTQGASFNAEHPSHSVLFVTTEMSDFIKVGGLGDVSSALPRALAAHHDVRVLMPAYREMLTGDHAITPVGRVKAYADLPACDIGRITCRDGLIVYVLLCDALYNREGTPYGRGSSGYGDGQDAGWADNDVRFARLSRAAADIVQGKAGLDWQPALLHLNDWACGLAPAYLHFEATPAPCIFTIHNLAYQGLFPASRLAPLGIPHEAFHIDGVEYYGELSFMKAGINYATQVTTVSATYAQEITTPRFGCGLDGLLRRKADQGRLCGIPNGIDDSWDPRTDSHLIQAFSSNDWRGKQANADYVRRRYGLAPSAGPLFVVISRLVHQKGLDLTIEATRAIVEAGGQIVFMGSGEHHVEQALKALARRSPGSVAAYIGFDEYQARCLFAGSDFLLMPSRFEPCGLSQMYAQRFGSLPIAHRTGGLADTIEDGVTGFLFDDMQLASYMRAIQRAFAVHRSTDLFNAMRGAAMTGRYHWRQSIVPYARLYQQALDAEAVAAVRA</sequence>
<comment type="catalytic activity">
    <reaction evidence="1 11">
        <text>[(1-&gt;4)-alpha-D-glucosyl](n) + ADP-alpha-D-glucose = [(1-&gt;4)-alpha-D-glucosyl](n+1) + ADP + H(+)</text>
        <dbReference type="Rhea" id="RHEA:18189"/>
        <dbReference type="Rhea" id="RHEA-COMP:9584"/>
        <dbReference type="Rhea" id="RHEA-COMP:9587"/>
        <dbReference type="ChEBI" id="CHEBI:15378"/>
        <dbReference type="ChEBI" id="CHEBI:15444"/>
        <dbReference type="ChEBI" id="CHEBI:57498"/>
        <dbReference type="ChEBI" id="CHEBI:456216"/>
        <dbReference type="EC" id="2.4.1.21"/>
    </reaction>
</comment>
<dbReference type="PANTHER" id="PTHR45825:SF8">
    <property type="entry name" value="GLYCOGEN SYNTHASE"/>
    <property type="match status" value="1"/>
</dbReference>
<evidence type="ECO:0000256" key="2">
    <source>
        <dbReference type="ARBA" id="ARBA00002764"/>
    </source>
</evidence>
<keyword evidence="16" id="KW-1185">Reference proteome</keyword>
<accession>A0ABS8DRE4</accession>
<dbReference type="InterPro" id="IPR001296">
    <property type="entry name" value="Glyco_trans_1"/>
</dbReference>
<evidence type="ECO:0000256" key="12">
    <source>
        <dbReference type="SAM" id="MobiDB-lite"/>
    </source>
</evidence>
<evidence type="ECO:0000256" key="4">
    <source>
        <dbReference type="ARBA" id="ARBA00010281"/>
    </source>
</evidence>
<dbReference type="EC" id="2.4.1.21" evidence="5 11"/>
<keyword evidence="8 11" id="KW-0808">Transferase</keyword>
<gene>
    <name evidence="11 15" type="primary">glgA</name>
    <name evidence="15" type="ORF">GEV37_07155</name>
</gene>
<feature type="compositionally biased region" description="Basic and acidic residues" evidence="12">
    <location>
        <begin position="10"/>
        <end position="21"/>
    </location>
</feature>
<organism evidence="15 16">
    <name type="scientific">Vreelandella malpeensis</name>
    <dbReference type="NCBI Taxonomy" id="1172368"/>
    <lineage>
        <taxon>Bacteria</taxon>
        <taxon>Pseudomonadati</taxon>
        <taxon>Pseudomonadota</taxon>
        <taxon>Gammaproteobacteria</taxon>
        <taxon>Oceanospirillales</taxon>
        <taxon>Halomonadaceae</taxon>
        <taxon>Vreelandella</taxon>
    </lineage>
</organism>
<keyword evidence="7 11" id="KW-0328">Glycosyltransferase</keyword>
<dbReference type="InterPro" id="IPR011835">
    <property type="entry name" value="GS/SS"/>
</dbReference>
<dbReference type="PANTHER" id="PTHR45825">
    <property type="entry name" value="GRANULE-BOUND STARCH SYNTHASE 1, CHLOROPLASTIC/AMYLOPLASTIC"/>
    <property type="match status" value="1"/>
</dbReference>
<dbReference type="NCBIfam" id="NF001899">
    <property type="entry name" value="PRK00654.1-2"/>
    <property type="match status" value="1"/>
</dbReference>
<evidence type="ECO:0000256" key="11">
    <source>
        <dbReference type="HAMAP-Rule" id="MF_00484"/>
    </source>
</evidence>
<comment type="similarity">
    <text evidence="4 11">Belongs to the glycosyltransferase 1 family. Bacterial/plant glycogen synthase subfamily.</text>
</comment>
<proteinExistence type="inferred from homology"/>